<gene>
    <name evidence="1" type="ORF">ACFSQJ_01090</name>
</gene>
<keyword evidence="2" id="KW-1185">Reference proteome</keyword>
<evidence type="ECO:0000313" key="1">
    <source>
        <dbReference type="EMBL" id="MFD2585501.1"/>
    </source>
</evidence>
<proteinExistence type="predicted"/>
<sequence>MNTLHTQKYPDLLERSRNAVLNLGYEYIVFKTKFKKTLIRLKRRILR</sequence>
<accession>A0ABW5MRU2</accession>
<dbReference type="EMBL" id="JBHULB010000005">
    <property type="protein sequence ID" value="MFD2585501.1"/>
    <property type="molecule type" value="Genomic_DNA"/>
</dbReference>
<name>A0ABW5MRU2_9FLAO</name>
<evidence type="ECO:0000313" key="2">
    <source>
        <dbReference type="Proteomes" id="UP001597526"/>
    </source>
</evidence>
<dbReference type="Proteomes" id="UP001597526">
    <property type="component" value="Unassembled WGS sequence"/>
</dbReference>
<comment type="caution">
    <text evidence="1">The sequence shown here is derived from an EMBL/GenBank/DDBJ whole genome shotgun (WGS) entry which is preliminary data.</text>
</comment>
<organism evidence="1 2">
    <name type="scientific">Croceitalea marina</name>
    <dbReference type="NCBI Taxonomy" id="1775166"/>
    <lineage>
        <taxon>Bacteria</taxon>
        <taxon>Pseudomonadati</taxon>
        <taxon>Bacteroidota</taxon>
        <taxon>Flavobacteriia</taxon>
        <taxon>Flavobacteriales</taxon>
        <taxon>Flavobacteriaceae</taxon>
        <taxon>Croceitalea</taxon>
    </lineage>
</organism>
<protein>
    <submittedName>
        <fullName evidence="1">Uncharacterized protein</fullName>
    </submittedName>
</protein>
<dbReference type="RefSeq" id="WP_377764900.1">
    <property type="nucleotide sequence ID" value="NZ_JBHULB010000005.1"/>
</dbReference>
<reference evidence="2" key="1">
    <citation type="journal article" date="2019" name="Int. J. Syst. Evol. Microbiol.">
        <title>The Global Catalogue of Microorganisms (GCM) 10K type strain sequencing project: providing services to taxonomists for standard genome sequencing and annotation.</title>
        <authorList>
            <consortium name="The Broad Institute Genomics Platform"/>
            <consortium name="The Broad Institute Genome Sequencing Center for Infectious Disease"/>
            <person name="Wu L."/>
            <person name="Ma J."/>
        </authorList>
    </citation>
    <scope>NUCLEOTIDE SEQUENCE [LARGE SCALE GENOMIC DNA]</scope>
    <source>
        <strain evidence="2">KCTC 52368</strain>
    </source>
</reference>